<reference evidence="1" key="1">
    <citation type="submission" date="2019-04" db="EMBL/GenBank/DDBJ databases">
        <title>Friends and foes A comparative genomics studyof 23 Aspergillus species from section Flavi.</title>
        <authorList>
            <consortium name="DOE Joint Genome Institute"/>
            <person name="Kjaerbolling I."/>
            <person name="Vesth T."/>
            <person name="Frisvad J.C."/>
            <person name="Nybo J.L."/>
            <person name="Theobald S."/>
            <person name="Kildgaard S."/>
            <person name="Isbrandt T."/>
            <person name="Kuo A."/>
            <person name="Sato A."/>
            <person name="Lyhne E.K."/>
            <person name="Kogle M.E."/>
            <person name="Wiebenga A."/>
            <person name="Kun R.S."/>
            <person name="Lubbers R.J."/>
            <person name="Makela M.R."/>
            <person name="Barry K."/>
            <person name="Chovatia M."/>
            <person name="Clum A."/>
            <person name="Daum C."/>
            <person name="Haridas S."/>
            <person name="He G."/>
            <person name="LaButti K."/>
            <person name="Lipzen A."/>
            <person name="Mondo S."/>
            <person name="Riley R."/>
            <person name="Salamov A."/>
            <person name="Simmons B.A."/>
            <person name="Magnuson J.K."/>
            <person name="Henrissat B."/>
            <person name="Mortensen U.H."/>
            <person name="Larsen T.O."/>
            <person name="Devries R.P."/>
            <person name="Grigoriev I.V."/>
            <person name="Machida M."/>
            <person name="Baker S.E."/>
            <person name="Andersen M.R."/>
        </authorList>
    </citation>
    <scope>NUCLEOTIDE SEQUENCE [LARGE SCALE GENOMIC DNA]</scope>
    <source>
        <strain evidence="1">IBT 14317</strain>
    </source>
</reference>
<organism evidence="1">
    <name type="scientific">Petromyces alliaceus</name>
    <name type="common">Aspergillus alliaceus</name>
    <dbReference type="NCBI Taxonomy" id="209559"/>
    <lineage>
        <taxon>Eukaryota</taxon>
        <taxon>Fungi</taxon>
        <taxon>Dikarya</taxon>
        <taxon>Ascomycota</taxon>
        <taxon>Pezizomycotina</taxon>
        <taxon>Eurotiomycetes</taxon>
        <taxon>Eurotiomycetidae</taxon>
        <taxon>Eurotiales</taxon>
        <taxon>Aspergillaceae</taxon>
        <taxon>Aspergillus</taxon>
        <taxon>Aspergillus subgen. Circumdati</taxon>
    </lineage>
</organism>
<dbReference type="AlphaFoldDB" id="A0A5N7C6K3"/>
<gene>
    <name evidence="1" type="ORF">BDV23DRAFT_156825</name>
</gene>
<proteinExistence type="predicted"/>
<dbReference type="EMBL" id="ML735262">
    <property type="protein sequence ID" value="KAE8389754.1"/>
    <property type="molecule type" value="Genomic_DNA"/>
</dbReference>
<sequence length="58" mass="6424">MSLTTEQCPDFPFNQIMSVVGNISFQLLPPLWLVGGLVLACRIKILLFSVLSPPNARH</sequence>
<accession>A0A5N7C6K3</accession>
<name>A0A5N7C6K3_PETAA</name>
<protein>
    <submittedName>
        <fullName evidence="1">Uncharacterized protein</fullName>
    </submittedName>
</protein>
<evidence type="ECO:0000313" key="1">
    <source>
        <dbReference type="EMBL" id="KAE8389754.1"/>
    </source>
</evidence>
<dbReference type="Proteomes" id="UP000326877">
    <property type="component" value="Unassembled WGS sequence"/>
</dbReference>